<reference evidence="2 3" key="1">
    <citation type="submission" date="2019-07" db="EMBL/GenBank/DDBJ databases">
        <authorList>
            <person name="Huq M.A."/>
        </authorList>
    </citation>
    <scope>NUCLEOTIDE SEQUENCE [LARGE SCALE GENOMIC DNA]</scope>
    <source>
        <strain evidence="2 3">MAH-3</strain>
    </source>
</reference>
<evidence type="ECO:0000313" key="3">
    <source>
        <dbReference type="Proteomes" id="UP000316008"/>
    </source>
</evidence>
<dbReference type="InterPro" id="IPR056600">
    <property type="entry name" value="GBD_T9SS_assoc"/>
</dbReference>
<dbReference type="Pfam" id="PF23759">
    <property type="entry name" value="GBD_T9SS_assoc"/>
    <property type="match status" value="1"/>
</dbReference>
<keyword evidence="3" id="KW-1185">Reference proteome</keyword>
<evidence type="ECO:0000259" key="1">
    <source>
        <dbReference type="Pfam" id="PF23759"/>
    </source>
</evidence>
<feature type="domain" description="T9SS-like galactose binding" evidence="1">
    <location>
        <begin position="46"/>
        <end position="144"/>
    </location>
</feature>
<dbReference type="OrthoDB" id="1488818at2"/>
<sequence>MRLTNNIVLLFSALISLQTGFGQSNTPCTSGSLSAPSISVGSSCSYTSGTTAGATAQTNNANGNTPSCGSMGPDVWYQFTAPASGSVLIQTQAGSISDGVMALYSGTCGNWIEITCSDDDNGLMPEISTSGLTPGATYLIRFWEYGGGTGTFDICVSSLAPPAGNTTCTVQTPICSGSPITFTANTGGTPASTVNPGNSYGCLSTSPNPSWYYLEIATGGTLTIDITAGSDVDFAIWGPFANVATGTAACNTYGAPTDCSYSIAAVEQVNVAGVLPGQVYVLLVTNYANTVQNINVTNAGGTATTNCGIVLPVGYTAWDAVHLNGTVRLSWTTETETNNDYFAVQRSVDGLIWETIGVVGGSGTTSDPHSYSYSDDSPNQGINYYRLMQVDMDGQSVLSPVRSVKVSLMDEHVITPNPTKAYVFVGENEHRKITSVKLVDNVGRTHEVPFSAVDGGVNVDCRAVSHGTYFIRCTDELGKSSASLLVIE</sequence>
<evidence type="ECO:0000313" key="2">
    <source>
        <dbReference type="EMBL" id="TSJ40120.1"/>
    </source>
</evidence>
<protein>
    <recommendedName>
        <fullName evidence="1">T9SS-like galactose binding domain-containing protein</fullName>
    </recommendedName>
</protein>
<dbReference type="Proteomes" id="UP000316008">
    <property type="component" value="Unassembled WGS sequence"/>
</dbReference>
<dbReference type="RefSeq" id="WP_144334248.1">
    <property type="nucleotide sequence ID" value="NZ_VLPL01000009.1"/>
</dbReference>
<organism evidence="2 3">
    <name type="scientific">Fluviicola chungangensis</name>
    <dbReference type="NCBI Taxonomy" id="2597671"/>
    <lineage>
        <taxon>Bacteria</taxon>
        <taxon>Pseudomonadati</taxon>
        <taxon>Bacteroidota</taxon>
        <taxon>Flavobacteriia</taxon>
        <taxon>Flavobacteriales</taxon>
        <taxon>Crocinitomicaceae</taxon>
        <taxon>Fluviicola</taxon>
    </lineage>
</organism>
<dbReference type="EMBL" id="VLPL01000009">
    <property type="protein sequence ID" value="TSJ40120.1"/>
    <property type="molecule type" value="Genomic_DNA"/>
</dbReference>
<comment type="caution">
    <text evidence="2">The sequence shown here is derived from an EMBL/GenBank/DDBJ whole genome shotgun (WGS) entry which is preliminary data.</text>
</comment>
<gene>
    <name evidence="2" type="ORF">FO442_16100</name>
</gene>
<accession>A0A556MJP2</accession>
<dbReference type="Gene3D" id="2.60.120.380">
    <property type="match status" value="1"/>
</dbReference>
<name>A0A556MJP2_9FLAO</name>
<dbReference type="Gene3D" id="2.60.40.10">
    <property type="entry name" value="Immunoglobulins"/>
    <property type="match status" value="1"/>
</dbReference>
<dbReference type="AlphaFoldDB" id="A0A556MJP2"/>
<proteinExistence type="predicted"/>
<dbReference type="InterPro" id="IPR013783">
    <property type="entry name" value="Ig-like_fold"/>
</dbReference>